<comment type="subcellular location">
    <subcellularLocation>
        <location evidence="1 8">Cell membrane</location>
        <topology evidence="1 8">Multi-pass membrane protein</topology>
    </subcellularLocation>
</comment>
<organism evidence="9 10">
    <name type="scientific">Mesorhizobium jarvisii</name>
    <dbReference type="NCBI Taxonomy" id="1777867"/>
    <lineage>
        <taxon>Bacteria</taxon>
        <taxon>Pseudomonadati</taxon>
        <taxon>Pseudomonadota</taxon>
        <taxon>Alphaproteobacteria</taxon>
        <taxon>Hyphomicrobiales</taxon>
        <taxon>Phyllobacteriaceae</taxon>
        <taxon>Mesorhizobium</taxon>
    </lineage>
</organism>
<gene>
    <name evidence="9" type="ORF">D3242_29670</name>
</gene>
<dbReference type="CDD" id="cd06261">
    <property type="entry name" value="TM_PBP2"/>
    <property type="match status" value="1"/>
</dbReference>
<evidence type="ECO:0000256" key="2">
    <source>
        <dbReference type="ARBA" id="ARBA00007069"/>
    </source>
</evidence>
<evidence type="ECO:0000256" key="5">
    <source>
        <dbReference type="ARBA" id="ARBA00022692"/>
    </source>
</evidence>
<keyword evidence="5 8" id="KW-0812">Transmembrane</keyword>
<accession>A0A6M7TIX7</accession>
<evidence type="ECO:0000256" key="6">
    <source>
        <dbReference type="ARBA" id="ARBA00022989"/>
    </source>
</evidence>
<keyword evidence="4" id="KW-1003">Cell membrane</keyword>
<dbReference type="InterPro" id="IPR000515">
    <property type="entry name" value="MetI-like"/>
</dbReference>
<dbReference type="SUPFAM" id="SSF161098">
    <property type="entry name" value="MetI-like"/>
    <property type="match status" value="1"/>
</dbReference>
<evidence type="ECO:0000256" key="4">
    <source>
        <dbReference type="ARBA" id="ARBA00022475"/>
    </source>
</evidence>
<dbReference type="Proteomes" id="UP000275530">
    <property type="component" value="Unassembled WGS sequence"/>
</dbReference>
<dbReference type="Gene3D" id="1.10.3720.10">
    <property type="entry name" value="MetI-like"/>
    <property type="match status" value="1"/>
</dbReference>
<protein>
    <submittedName>
        <fullName evidence="9">ABC transporter permease</fullName>
    </submittedName>
</protein>
<evidence type="ECO:0000256" key="7">
    <source>
        <dbReference type="ARBA" id="ARBA00023136"/>
    </source>
</evidence>
<dbReference type="RefSeq" id="WP_064981933.1">
    <property type="nucleotide sequence ID" value="NZ_CP033507.1"/>
</dbReference>
<dbReference type="PROSITE" id="PS50928">
    <property type="entry name" value="ABC_TM1"/>
    <property type="match status" value="1"/>
</dbReference>
<evidence type="ECO:0000313" key="10">
    <source>
        <dbReference type="Proteomes" id="UP000275530"/>
    </source>
</evidence>
<comment type="caution">
    <text evidence="9">The sequence shown here is derived from an EMBL/GenBank/DDBJ whole genome shotgun (WGS) entry which is preliminary data.</text>
</comment>
<dbReference type="GO" id="GO:0055085">
    <property type="term" value="P:transmembrane transport"/>
    <property type="evidence" value="ECO:0007669"/>
    <property type="project" value="InterPro"/>
</dbReference>
<proteinExistence type="inferred from homology"/>
<dbReference type="Pfam" id="PF00528">
    <property type="entry name" value="BPD_transp_1"/>
    <property type="match status" value="1"/>
</dbReference>
<feature type="transmembrane region" description="Helical" evidence="8">
    <location>
        <begin position="212"/>
        <end position="234"/>
    </location>
</feature>
<dbReference type="InterPro" id="IPR035906">
    <property type="entry name" value="MetI-like_sf"/>
</dbReference>
<dbReference type="PANTHER" id="PTHR42929:SF1">
    <property type="entry name" value="INNER MEMBRANE ABC TRANSPORTER PERMEASE PROTEIN YDCU-RELATED"/>
    <property type="match status" value="1"/>
</dbReference>
<feature type="transmembrane region" description="Helical" evidence="8">
    <location>
        <begin position="105"/>
        <end position="127"/>
    </location>
</feature>
<keyword evidence="6 8" id="KW-1133">Transmembrane helix</keyword>
<dbReference type="EMBL" id="QZXA01000016">
    <property type="protein sequence ID" value="RJT29122.1"/>
    <property type="molecule type" value="Genomic_DNA"/>
</dbReference>
<sequence length="292" mass="32306">MKRRWTLYDPRLAWLLVAPVLLLLIFFLVLPIAVMAAYTFFTFVTAGVETSALTTANWHEFLTDSYYAGFLLKTLRVGAITALLCGVLGYFPAYFIWATTFKHKWLLLLLLIVPFWISFTIRTFSWINILGEQGVINVALLKLGIISEPLPMLYNEGAVILGMLHFLLPYMILNVYVSLEGIDRTLISAARSMGCTSAQAFREVTLPLSLPGLAAGLLLCFVLAAGSYVTPQLLGSGRDALFGNLIYDTIMSELNWPMGATLSIVLFLVLGFFAAIYTRFMGMSQIVKGLGG</sequence>
<evidence type="ECO:0000256" key="8">
    <source>
        <dbReference type="RuleBase" id="RU363032"/>
    </source>
</evidence>
<keyword evidence="10" id="KW-1185">Reference proteome</keyword>
<evidence type="ECO:0000313" key="9">
    <source>
        <dbReference type="EMBL" id="RJT29122.1"/>
    </source>
</evidence>
<feature type="transmembrane region" description="Helical" evidence="8">
    <location>
        <begin position="77"/>
        <end position="98"/>
    </location>
</feature>
<comment type="similarity">
    <text evidence="2">Belongs to the binding-protein-dependent transport system permease family. CysTW subfamily.</text>
</comment>
<reference evidence="9 10" key="1">
    <citation type="submission" date="2018-09" db="EMBL/GenBank/DDBJ databases">
        <title>Mesorhizobium carmichaelinearum sp. nov. isolated from Carmichaelinea spp. root nodules in New Zealand.</title>
        <authorList>
            <person name="De Meyer S.E."/>
        </authorList>
    </citation>
    <scope>NUCLEOTIDE SEQUENCE [LARGE SCALE GENOMIC DNA]</scope>
    <source>
        <strain evidence="9 10">LMG 28313</strain>
    </source>
</reference>
<evidence type="ECO:0000256" key="3">
    <source>
        <dbReference type="ARBA" id="ARBA00022448"/>
    </source>
</evidence>
<dbReference type="PANTHER" id="PTHR42929">
    <property type="entry name" value="INNER MEMBRANE ABC TRANSPORTER PERMEASE PROTEIN YDCU-RELATED-RELATED"/>
    <property type="match status" value="1"/>
</dbReference>
<dbReference type="AlphaFoldDB" id="A0A6M7TIX7"/>
<keyword evidence="3 8" id="KW-0813">Transport</keyword>
<keyword evidence="7 8" id="KW-0472">Membrane</keyword>
<feature type="transmembrane region" description="Helical" evidence="8">
    <location>
        <begin position="157"/>
        <end position="177"/>
    </location>
</feature>
<feature type="transmembrane region" description="Helical" evidence="8">
    <location>
        <begin position="12"/>
        <end position="41"/>
    </location>
</feature>
<name>A0A6M7TIX7_9HYPH</name>
<feature type="transmembrane region" description="Helical" evidence="8">
    <location>
        <begin position="254"/>
        <end position="278"/>
    </location>
</feature>
<dbReference type="GO" id="GO:0005886">
    <property type="term" value="C:plasma membrane"/>
    <property type="evidence" value="ECO:0007669"/>
    <property type="project" value="UniProtKB-SubCell"/>
</dbReference>
<evidence type="ECO:0000256" key="1">
    <source>
        <dbReference type="ARBA" id="ARBA00004651"/>
    </source>
</evidence>